<dbReference type="InterPro" id="IPR022398">
    <property type="entry name" value="Peptidase_S8_His-AS"/>
</dbReference>
<feature type="chain" id="PRO_5037735933" evidence="9">
    <location>
        <begin position="26"/>
        <end position="811"/>
    </location>
</feature>
<evidence type="ECO:0000256" key="9">
    <source>
        <dbReference type="SAM" id="SignalP"/>
    </source>
</evidence>
<dbReference type="FunFam" id="2.60.120.380:FF:000013">
    <property type="entry name" value="Alkaline serine protease"/>
    <property type="match status" value="1"/>
</dbReference>
<dbReference type="GO" id="GO:0005615">
    <property type="term" value="C:extracellular space"/>
    <property type="evidence" value="ECO:0007669"/>
    <property type="project" value="TreeGrafter"/>
</dbReference>
<feature type="signal peptide" evidence="9">
    <location>
        <begin position="1"/>
        <end position="25"/>
    </location>
</feature>
<dbReference type="InterPro" id="IPR034202">
    <property type="entry name" value="Subtilisin_Carlsberg-like"/>
</dbReference>
<evidence type="ECO:0000259" key="10">
    <source>
        <dbReference type="Pfam" id="PF00082"/>
    </source>
</evidence>
<dbReference type="InterPro" id="IPR050131">
    <property type="entry name" value="Peptidase_S8_subtilisin-like"/>
</dbReference>
<evidence type="ECO:0000256" key="3">
    <source>
        <dbReference type="ARBA" id="ARBA00022723"/>
    </source>
</evidence>
<keyword evidence="5 8" id="KW-0720">Serine protease</keyword>
<keyword evidence="9" id="KW-0732">Signal</keyword>
<dbReference type="Pfam" id="PF04151">
    <property type="entry name" value="PPC"/>
    <property type="match status" value="2"/>
</dbReference>
<reference evidence="12" key="1">
    <citation type="submission" date="2021-03" db="EMBL/GenBank/DDBJ databases">
        <title>novel species isolated from a fishpond in China.</title>
        <authorList>
            <person name="Lu H."/>
            <person name="Cai Z."/>
        </authorList>
    </citation>
    <scope>NUCLEOTIDE SEQUENCE</scope>
    <source>
        <strain evidence="12">JCM 30855</strain>
    </source>
</reference>
<dbReference type="InterPro" id="IPR015500">
    <property type="entry name" value="Peptidase_S8_subtilisin-rel"/>
</dbReference>
<dbReference type="InterPro" id="IPR007280">
    <property type="entry name" value="Peptidase_C_arc/bac"/>
</dbReference>
<dbReference type="RefSeq" id="WP_206575335.1">
    <property type="nucleotide sequence ID" value="NZ_JAFKCV010000015.1"/>
</dbReference>
<comment type="caution">
    <text evidence="12">The sequence shown here is derived from an EMBL/GenBank/DDBJ whole genome shotgun (WGS) entry which is preliminary data.</text>
</comment>
<dbReference type="EMBL" id="JAFKCV010000015">
    <property type="protein sequence ID" value="MBN7827223.1"/>
    <property type="molecule type" value="Genomic_DNA"/>
</dbReference>
<dbReference type="InterPro" id="IPR036852">
    <property type="entry name" value="Peptidase_S8/S53_dom_sf"/>
</dbReference>
<protein>
    <submittedName>
        <fullName evidence="12">S8 family serine peptidase</fullName>
    </submittedName>
</protein>
<dbReference type="PRINTS" id="PR00723">
    <property type="entry name" value="SUBTILISIN"/>
</dbReference>
<keyword evidence="4 8" id="KW-0378">Hydrolase</keyword>
<accession>A0A939DQQ9</accession>
<dbReference type="GO" id="GO:0006508">
    <property type="term" value="P:proteolysis"/>
    <property type="evidence" value="ECO:0007669"/>
    <property type="project" value="UniProtKB-KW"/>
</dbReference>
<dbReference type="CDD" id="cd04817">
    <property type="entry name" value="PA_VapT_like"/>
    <property type="match status" value="1"/>
</dbReference>
<evidence type="ECO:0000256" key="2">
    <source>
        <dbReference type="ARBA" id="ARBA00022670"/>
    </source>
</evidence>
<evidence type="ECO:0000256" key="7">
    <source>
        <dbReference type="PIRSR" id="PIRSR615500-1"/>
    </source>
</evidence>
<evidence type="ECO:0000313" key="13">
    <source>
        <dbReference type="Proteomes" id="UP000664654"/>
    </source>
</evidence>
<feature type="domain" description="Peptidase S8/S53" evidence="10">
    <location>
        <begin position="180"/>
        <end position="439"/>
    </location>
</feature>
<gene>
    <name evidence="12" type="ORF">J0A66_18470</name>
</gene>
<keyword evidence="6" id="KW-0865">Zymogen</keyword>
<dbReference type="Gene3D" id="3.40.50.200">
    <property type="entry name" value="Peptidase S8/S53 domain"/>
    <property type="match status" value="2"/>
</dbReference>
<evidence type="ECO:0000313" key="12">
    <source>
        <dbReference type="EMBL" id="MBN7827223.1"/>
    </source>
</evidence>
<dbReference type="PROSITE" id="PS51892">
    <property type="entry name" value="SUBTILASE"/>
    <property type="match status" value="1"/>
</dbReference>
<keyword evidence="13" id="KW-1185">Reference proteome</keyword>
<evidence type="ECO:0000256" key="4">
    <source>
        <dbReference type="ARBA" id="ARBA00022801"/>
    </source>
</evidence>
<dbReference type="GO" id="GO:0046872">
    <property type="term" value="F:metal ion binding"/>
    <property type="evidence" value="ECO:0007669"/>
    <property type="project" value="UniProtKB-KW"/>
</dbReference>
<feature type="domain" description="Peptidase C-terminal archaeal/bacterial" evidence="11">
    <location>
        <begin position="618"/>
        <end position="686"/>
    </location>
</feature>
<keyword evidence="2 8" id="KW-0645">Protease</keyword>
<dbReference type="AlphaFoldDB" id="A0A939DQQ9"/>
<dbReference type="Gene3D" id="2.60.120.380">
    <property type="match status" value="2"/>
</dbReference>
<evidence type="ECO:0000256" key="1">
    <source>
        <dbReference type="ARBA" id="ARBA00011073"/>
    </source>
</evidence>
<proteinExistence type="inferred from homology"/>
<feature type="domain" description="Peptidase S8/S53" evidence="10">
    <location>
        <begin position="502"/>
        <end position="573"/>
    </location>
</feature>
<comment type="similarity">
    <text evidence="1 8">Belongs to the peptidase S8 family.</text>
</comment>
<dbReference type="PROSITE" id="PS00138">
    <property type="entry name" value="SUBTILASE_SER"/>
    <property type="match status" value="1"/>
</dbReference>
<dbReference type="InterPro" id="IPR023828">
    <property type="entry name" value="Peptidase_S8_Ser-AS"/>
</dbReference>
<evidence type="ECO:0000256" key="6">
    <source>
        <dbReference type="ARBA" id="ARBA00023145"/>
    </source>
</evidence>
<name>A0A939DQQ9_9ALTE</name>
<feature type="active site" description="Charge relay system" evidence="7 8">
    <location>
        <position position="188"/>
    </location>
</feature>
<dbReference type="PANTHER" id="PTHR43806:SF11">
    <property type="entry name" value="CEREVISIN-RELATED"/>
    <property type="match status" value="1"/>
</dbReference>
<feature type="active site" description="Charge relay system" evidence="7 8">
    <location>
        <position position="221"/>
    </location>
</feature>
<dbReference type="InterPro" id="IPR000209">
    <property type="entry name" value="Peptidase_S8/S53_dom"/>
</dbReference>
<dbReference type="Pfam" id="PF00082">
    <property type="entry name" value="Peptidase_S8"/>
    <property type="match status" value="2"/>
</dbReference>
<evidence type="ECO:0000259" key="11">
    <source>
        <dbReference type="Pfam" id="PF04151"/>
    </source>
</evidence>
<keyword evidence="3" id="KW-0479">Metal-binding</keyword>
<evidence type="ECO:0000256" key="8">
    <source>
        <dbReference type="PROSITE-ProRule" id="PRU01240"/>
    </source>
</evidence>
<feature type="active site" description="Charge relay system" evidence="7 8">
    <location>
        <position position="525"/>
    </location>
</feature>
<feature type="domain" description="Peptidase C-terminal archaeal/bacterial" evidence="11">
    <location>
        <begin position="729"/>
        <end position="795"/>
    </location>
</feature>
<evidence type="ECO:0000256" key="5">
    <source>
        <dbReference type="ARBA" id="ARBA00022825"/>
    </source>
</evidence>
<dbReference type="Proteomes" id="UP000664654">
    <property type="component" value="Unassembled WGS sequence"/>
</dbReference>
<dbReference type="SUPFAM" id="SSF52743">
    <property type="entry name" value="Subtilisin-like"/>
    <property type="match status" value="1"/>
</dbReference>
<dbReference type="PANTHER" id="PTHR43806">
    <property type="entry name" value="PEPTIDASE S8"/>
    <property type="match status" value="1"/>
</dbReference>
<dbReference type="PROSITE" id="PS00137">
    <property type="entry name" value="SUBTILASE_HIS"/>
    <property type="match status" value="1"/>
</dbReference>
<organism evidence="12 13">
    <name type="scientific">Bowmanella dokdonensis</name>
    <dbReference type="NCBI Taxonomy" id="751969"/>
    <lineage>
        <taxon>Bacteria</taxon>
        <taxon>Pseudomonadati</taxon>
        <taxon>Pseudomonadota</taxon>
        <taxon>Gammaproteobacteria</taxon>
        <taxon>Alteromonadales</taxon>
        <taxon>Alteromonadaceae</taxon>
        <taxon>Bowmanella</taxon>
    </lineage>
</organism>
<sequence>MKLKSSSTLIGALSLVALAVGSASATELKPQSGQNNATGELSFADWLAQQRAKREDVTDRMILTFEDAAMVQAFKADKGVAAGASVSAAKRNQADALMSSMRRLSGDKVSFVKELGNGKAVFALSQARSVKQMKALAQQLSQNANVVSAEPDPRRYPLAENQPWGISAVQADQLSDASASNMTVCVIDSGYDINHPDLSGNQHDGTNDSGTGNWYVPGGSHGTHVAGTIAAINNSEGVVGVLPNQNVNLHIVKVFNEQGWAYSSDLVDAVNTCASNGAKVVNMSLGGASSSTSESNGMQNAYDNGVLLIAAAGNDGNSTHSYPASYNAVVSVAAVDESGKHAEFSQYTNQVELSGPGEAILSSVGLGDGRQGYLSWGSNSAGDDRVLPHSRYVSSGGSYVITNINASVSGQLAACSTSGTSFSCGNMSGKVCVIERAENQSGSNYPEINPVLACANAGAAGVVVYGDTERPGLQNPYLVDGNSEVTVPTVSVSRTLGQQLVAASGTGATLQTVGNTDYAYYNGTSMASPHVAGVAALAWSNNPTCTASEVRSALTGTAQDLDVSGRDNRTGYGMAQAKAASDYLSNNCGGSGGGGSGSSELENGVAKTNLSASQGQSLDFTLTVPSGATDLSFAMSGGSGDADLYVSFGASPSTSSYDCRSWNSGNQESCSFSAPQAGTYYVKVQAYSAFSGASLTASFTEPSSGGGGGAEGGSASASDISASRNQWARYTLEVPAGMAYLEVTTTGGSGDADLYLRFNADPTTSTYACRSWESGNSEVCRIDNPSAGTWHLGLHAYRAFSGVSLNAQWQP</sequence>
<dbReference type="GO" id="GO:0004252">
    <property type="term" value="F:serine-type endopeptidase activity"/>
    <property type="evidence" value="ECO:0007669"/>
    <property type="project" value="UniProtKB-UniRule"/>
</dbReference>
<dbReference type="CDD" id="cd07477">
    <property type="entry name" value="Peptidases_S8_Subtilisin_subset"/>
    <property type="match status" value="1"/>
</dbReference>